<feature type="region of interest" description="Disordered" evidence="1">
    <location>
        <begin position="85"/>
        <end position="178"/>
    </location>
</feature>
<evidence type="ECO:0000313" key="3">
    <source>
        <dbReference type="Proteomes" id="UP001187682"/>
    </source>
</evidence>
<dbReference type="Proteomes" id="UP001187682">
    <property type="component" value="Unassembled WGS sequence"/>
</dbReference>
<protein>
    <recommendedName>
        <fullName evidence="4">RRM domain-containing protein</fullName>
    </recommendedName>
</protein>
<dbReference type="EMBL" id="ONZQ02000004">
    <property type="protein sequence ID" value="SPO00566.1"/>
    <property type="molecule type" value="Genomic_DNA"/>
</dbReference>
<accession>A0AAE8STV8</accession>
<dbReference type="AlphaFoldDB" id="A0AAE8STV8"/>
<name>A0AAE8STV8_9PEZI</name>
<proteinExistence type="predicted"/>
<comment type="caution">
    <text evidence="2">The sequence shown here is derived from an EMBL/GenBank/DDBJ whole genome shotgun (WGS) entry which is preliminary data.</text>
</comment>
<feature type="compositionally biased region" description="Polar residues" evidence="1">
    <location>
        <begin position="129"/>
        <end position="139"/>
    </location>
</feature>
<feature type="compositionally biased region" description="Low complexity" evidence="1">
    <location>
        <begin position="118"/>
        <end position="128"/>
    </location>
</feature>
<dbReference type="Gene3D" id="3.30.70.330">
    <property type="match status" value="1"/>
</dbReference>
<keyword evidence="3" id="KW-1185">Reference proteome</keyword>
<sequence>MAKIKVDKAQEAANFEKIINRGRERKRDEALAASIFSKGRRLSAPSKVVGAAPSLASRVGVKKRVASTSARPAGNINGEWTHDLHQSSQAAAPTGALASRITAPGSKPPRAANKRAARLAGALQRADASTANIAPSQPRSFGKPPTQPKNFNARKQQQAQQNGAAKKEAGPAPAPEISIRGLAGPFSVLMQNLAPGTTAADIESAVTPVSGEMMVCRIVKTRPIMLAEMVFSSRDAGDLVIKTFDGKTADGRVIKVFPNPQGYQPESARPETRSPASRDHIVDGTMGFPEGVVDASPGAYAAGASGGLYSDSLVAKRGRGVRGDWSR</sequence>
<organism evidence="2 3">
    <name type="scientific">Cephalotrichum gorgonifer</name>
    <dbReference type="NCBI Taxonomy" id="2041049"/>
    <lineage>
        <taxon>Eukaryota</taxon>
        <taxon>Fungi</taxon>
        <taxon>Dikarya</taxon>
        <taxon>Ascomycota</taxon>
        <taxon>Pezizomycotina</taxon>
        <taxon>Sordariomycetes</taxon>
        <taxon>Hypocreomycetidae</taxon>
        <taxon>Microascales</taxon>
        <taxon>Microascaceae</taxon>
        <taxon>Cephalotrichum</taxon>
    </lineage>
</organism>
<evidence type="ECO:0008006" key="4">
    <source>
        <dbReference type="Google" id="ProtNLM"/>
    </source>
</evidence>
<dbReference type="GO" id="GO:0003676">
    <property type="term" value="F:nucleic acid binding"/>
    <property type="evidence" value="ECO:0007669"/>
    <property type="project" value="InterPro"/>
</dbReference>
<dbReference type="InterPro" id="IPR035979">
    <property type="entry name" value="RBD_domain_sf"/>
</dbReference>
<gene>
    <name evidence="2" type="ORF">DNG_03314</name>
</gene>
<feature type="compositionally biased region" description="Low complexity" evidence="1">
    <location>
        <begin position="149"/>
        <end position="164"/>
    </location>
</feature>
<evidence type="ECO:0000313" key="2">
    <source>
        <dbReference type="EMBL" id="SPO00566.1"/>
    </source>
</evidence>
<dbReference type="SUPFAM" id="SSF54928">
    <property type="entry name" value="RNA-binding domain, RBD"/>
    <property type="match status" value="1"/>
</dbReference>
<evidence type="ECO:0000256" key="1">
    <source>
        <dbReference type="SAM" id="MobiDB-lite"/>
    </source>
</evidence>
<dbReference type="InterPro" id="IPR012677">
    <property type="entry name" value="Nucleotide-bd_a/b_plait_sf"/>
</dbReference>
<reference evidence="2" key="1">
    <citation type="submission" date="2018-03" db="EMBL/GenBank/DDBJ databases">
        <authorList>
            <person name="Guldener U."/>
        </authorList>
    </citation>
    <scope>NUCLEOTIDE SEQUENCE</scope>
</reference>